<dbReference type="SUPFAM" id="SSF47090">
    <property type="entry name" value="PGBD-like"/>
    <property type="match status" value="1"/>
</dbReference>
<dbReference type="RefSeq" id="WP_003961362.1">
    <property type="nucleotide sequence ID" value="NZ_CM000913.1"/>
</dbReference>
<keyword evidence="5" id="KW-1185">Reference proteome</keyword>
<dbReference type="InterPro" id="IPR036365">
    <property type="entry name" value="PGBD-like_sf"/>
</dbReference>
<dbReference type="KEGG" id="sclf:BB341_11795"/>
<dbReference type="AlphaFoldDB" id="E2Q023"/>
<feature type="domain" description="Peptidoglycan binding-like" evidence="3">
    <location>
        <begin position="230"/>
        <end position="278"/>
    </location>
</feature>
<evidence type="ECO:0000259" key="3">
    <source>
        <dbReference type="Pfam" id="PF01471"/>
    </source>
</evidence>
<evidence type="ECO:0000256" key="1">
    <source>
        <dbReference type="SAM" id="MobiDB-lite"/>
    </source>
</evidence>
<proteinExistence type="predicted"/>
<evidence type="ECO:0000313" key="4">
    <source>
        <dbReference type="EMBL" id="EFG08442.1"/>
    </source>
</evidence>
<dbReference type="Gene3D" id="1.10.101.10">
    <property type="entry name" value="PGBD-like superfamily/PGBD"/>
    <property type="match status" value="1"/>
</dbReference>
<reference evidence="4 5" key="1">
    <citation type="journal article" date="2010" name="Genome Biol. Evol.">
        <title>The sequence of a 1.8-mb bacterial linear plasmid reveals a rich evolutionary reservoir of secondary metabolic pathways.</title>
        <authorList>
            <person name="Medema M.H."/>
            <person name="Trefzer A."/>
            <person name="Kovalchuk A."/>
            <person name="van den Berg M."/>
            <person name="Mueller U."/>
            <person name="Heijne W."/>
            <person name="Wu L."/>
            <person name="Alam M.T."/>
            <person name="Ronning C.M."/>
            <person name="Nierman W.C."/>
            <person name="Bovenberg R.A.L."/>
            <person name="Breitling R."/>
            <person name="Takano E."/>
        </authorList>
    </citation>
    <scope>NUCLEOTIDE SEQUENCE [LARGE SCALE GENOMIC DNA]</scope>
    <source>
        <strain evidence="5">ATCC 27064 / DSM 738 / JCM 4710 / NBRC 13307 / NCIMB 12785 / NRRL 3585 / VKM Ac-602</strain>
    </source>
</reference>
<accession>E2Q023</accession>
<evidence type="ECO:0000313" key="5">
    <source>
        <dbReference type="Proteomes" id="UP000002357"/>
    </source>
</evidence>
<dbReference type="STRING" id="1901.BB341_11795"/>
<dbReference type="GeneID" id="93730113"/>
<feature type="compositionally biased region" description="Low complexity" evidence="1">
    <location>
        <begin position="200"/>
        <end position="214"/>
    </location>
</feature>
<feature type="region of interest" description="Disordered" evidence="1">
    <location>
        <begin position="1"/>
        <end position="47"/>
    </location>
</feature>
<dbReference type="OrthoDB" id="3268648at2"/>
<dbReference type="Pfam" id="PF01471">
    <property type="entry name" value="PG_binding_1"/>
    <property type="match status" value="1"/>
</dbReference>
<feature type="transmembrane region" description="Helical" evidence="2">
    <location>
        <begin position="50"/>
        <end position="71"/>
    </location>
</feature>
<dbReference type="eggNOG" id="COG3409">
    <property type="taxonomic scope" value="Bacteria"/>
</dbReference>
<evidence type="ECO:0000256" key="2">
    <source>
        <dbReference type="SAM" id="Phobius"/>
    </source>
</evidence>
<dbReference type="InterPro" id="IPR036366">
    <property type="entry name" value="PGBDSf"/>
</dbReference>
<sequence length="470" mass="47792">MKDVDASYPPPDEPYEPYEPSGTDAVDADGQDSGGDGGGRRAPRRRGRGPVLVGLAIALVAGVSAVAALGLGGDDDGTSDGTPARSSRTVEVTRTTLVDQTEIEGALGYGPEVPFPIRAEGTVTWLPEGDKRVERGEAVLRVDDRPVVLLYGSLPMYRELGTVTEDEPPAAPGGTAGSSGSGGNTTAPGDDKGTGGTGTDTGRAAGGSRADGNPTPAPAPSPRAPRPLRGLDVKQFETNLSALGYTGFTVDDSFTELTARAVRAWQRDLGLPRTGRVGIGDVVYGPGGVRVASAAVRVGDRVSGNPVSYTSTSRMVTVNARADRLGWARRGGRVTVDLPDGRAVTGTVASVGRDATAPERAGGDGGDGGGAGEATVAVVITFADQNSLGRLESGPVSVRYASQRRADVLAVPVAALVALAEGGHGLERADAETSGAGSRFTPVTTGLFADGKVEVSGDGIREGTKVRIPR</sequence>
<keyword evidence="2" id="KW-1133">Transmembrane helix</keyword>
<organism evidence="4 5">
    <name type="scientific">Streptomyces clavuligerus</name>
    <dbReference type="NCBI Taxonomy" id="1901"/>
    <lineage>
        <taxon>Bacteria</taxon>
        <taxon>Bacillati</taxon>
        <taxon>Actinomycetota</taxon>
        <taxon>Actinomycetes</taxon>
        <taxon>Kitasatosporales</taxon>
        <taxon>Streptomycetaceae</taxon>
        <taxon>Streptomyces</taxon>
    </lineage>
</organism>
<keyword evidence="2" id="KW-0472">Membrane</keyword>
<feature type="compositionally biased region" description="Gly residues" evidence="1">
    <location>
        <begin position="174"/>
        <end position="183"/>
    </location>
</feature>
<keyword evidence="2" id="KW-0812">Transmembrane</keyword>
<protein>
    <submittedName>
        <fullName evidence="4">Peptidoglycan-binding protein</fullName>
    </submittedName>
</protein>
<dbReference type="Proteomes" id="UP000002357">
    <property type="component" value="Chromosome"/>
</dbReference>
<dbReference type="InterPro" id="IPR002477">
    <property type="entry name" value="Peptidoglycan-bd-like"/>
</dbReference>
<name>E2Q023_STRCL</name>
<feature type="compositionally biased region" description="Pro residues" evidence="1">
    <location>
        <begin position="215"/>
        <end position="225"/>
    </location>
</feature>
<gene>
    <name evidence="4" type="ORF">SCLAV_3371</name>
</gene>
<feature type="region of interest" description="Disordered" evidence="1">
    <location>
        <begin position="164"/>
        <end position="228"/>
    </location>
</feature>
<dbReference type="EMBL" id="CM000913">
    <property type="protein sequence ID" value="EFG08442.1"/>
    <property type="molecule type" value="Genomic_DNA"/>
</dbReference>